<dbReference type="Proteomes" id="UP000199173">
    <property type="component" value="Unassembled WGS sequence"/>
</dbReference>
<protein>
    <submittedName>
        <fullName evidence="2">Predicted DNA-binding transcriptional regulator YafY, contains an HTH and WYL domains</fullName>
    </submittedName>
</protein>
<evidence type="ECO:0000313" key="5">
    <source>
        <dbReference type="Proteomes" id="UP000199173"/>
    </source>
</evidence>
<dbReference type="EMBL" id="FPAV01000001">
    <property type="protein sequence ID" value="SFT39777.1"/>
    <property type="molecule type" value="Genomic_DNA"/>
</dbReference>
<reference evidence="4 5" key="1">
    <citation type="submission" date="2016-10" db="EMBL/GenBank/DDBJ databases">
        <authorList>
            <person name="Varghese N."/>
            <person name="Submissions S."/>
        </authorList>
    </citation>
    <scope>NUCLEOTIDE SEQUENCE [LARGE SCALE GENOMIC DNA]</scope>
    <source>
        <strain evidence="3 4">NFIX06</strain>
        <strain evidence="2 5">NFIX08</strain>
    </source>
</reference>
<dbReference type="EMBL" id="FOYJ01000001">
    <property type="protein sequence ID" value="SFQ97319.1"/>
    <property type="molecule type" value="Genomic_DNA"/>
</dbReference>
<dbReference type="GO" id="GO:0003677">
    <property type="term" value="F:DNA binding"/>
    <property type="evidence" value="ECO:0007669"/>
    <property type="project" value="UniProtKB-KW"/>
</dbReference>
<name>A0AAX2ELY9_9ENTR</name>
<accession>A0AAX2ELY9</accession>
<dbReference type="InterPro" id="IPR026881">
    <property type="entry name" value="WYL_dom"/>
</dbReference>
<evidence type="ECO:0000313" key="4">
    <source>
        <dbReference type="Proteomes" id="UP000198760"/>
    </source>
</evidence>
<gene>
    <name evidence="3" type="ORF">SAMN03159428_00372</name>
    <name evidence="2" type="ORF">SAMN03159514_00373</name>
</gene>
<organism evidence="2 5">
    <name type="scientific">Kosakonia radicincitans</name>
    <dbReference type="NCBI Taxonomy" id="283686"/>
    <lineage>
        <taxon>Bacteria</taxon>
        <taxon>Pseudomonadati</taxon>
        <taxon>Pseudomonadota</taxon>
        <taxon>Gammaproteobacteria</taxon>
        <taxon>Enterobacterales</taxon>
        <taxon>Enterobacteriaceae</taxon>
        <taxon>Kosakonia</taxon>
    </lineage>
</organism>
<dbReference type="PANTHER" id="PTHR34580:SF1">
    <property type="entry name" value="PROTEIN PAFC"/>
    <property type="match status" value="1"/>
</dbReference>
<evidence type="ECO:0000313" key="3">
    <source>
        <dbReference type="EMBL" id="SFT39777.1"/>
    </source>
</evidence>
<proteinExistence type="predicted"/>
<dbReference type="Pfam" id="PF13280">
    <property type="entry name" value="WYL"/>
    <property type="match status" value="1"/>
</dbReference>
<dbReference type="PROSITE" id="PS52050">
    <property type="entry name" value="WYL"/>
    <property type="match status" value="1"/>
</dbReference>
<evidence type="ECO:0000259" key="1">
    <source>
        <dbReference type="Pfam" id="PF13280"/>
    </source>
</evidence>
<keyword evidence="4" id="KW-1185">Reference proteome</keyword>
<sequence length="330" mass="37549">MPKRANSVDTTFFSLELLRRIPRNQRITAHELHQQLMDAGIERNVRTIQRQLERLSQHFDLECDDRCRPYGWRWRVGSRGLSLAQLSPAESLLMQMAQAHLKHLLPAPLIASFSPFFSQAGHILSHSEQALREREWSQKVRVVAASQPLLPPVIQEGVFDAVSEALYHNRWLNIDYSNAHGTRRQAEVMPLGLAQQGSRLHLVCRFKGYDNERSLALNRITSAVCSTFHFSRPVDFNLKRYDDDGRFGFGEGRHIRIHFTLENARAQLLLESPLSADQQVSELEDGRLQFSATVVDSPTLDGFLANFGSTISNIKRDTHNVSTGQDRTGK</sequence>
<dbReference type="RefSeq" id="WP_072438269.1">
    <property type="nucleotide sequence ID" value="NZ_FONC01000001.1"/>
</dbReference>
<comment type="caution">
    <text evidence="2">The sequence shown here is derived from an EMBL/GenBank/DDBJ whole genome shotgun (WGS) entry which is preliminary data.</text>
</comment>
<dbReference type="Proteomes" id="UP000198760">
    <property type="component" value="Unassembled WGS sequence"/>
</dbReference>
<evidence type="ECO:0000313" key="2">
    <source>
        <dbReference type="EMBL" id="SFQ97319.1"/>
    </source>
</evidence>
<keyword evidence="2" id="KW-0238">DNA-binding</keyword>
<dbReference type="PANTHER" id="PTHR34580">
    <property type="match status" value="1"/>
</dbReference>
<dbReference type="InterPro" id="IPR051534">
    <property type="entry name" value="CBASS_pafABC_assoc_protein"/>
</dbReference>
<feature type="domain" description="WYL" evidence="1">
    <location>
        <begin position="158"/>
        <end position="223"/>
    </location>
</feature>
<dbReference type="AlphaFoldDB" id="A0AAX2ELY9"/>